<evidence type="ECO:0000313" key="4">
    <source>
        <dbReference type="Proteomes" id="UP000434276"/>
    </source>
</evidence>
<feature type="region of interest" description="Disordered" evidence="1">
    <location>
        <begin position="1"/>
        <end position="41"/>
    </location>
</feature>
<evidence type="ECO:0000256" key="2">
    <source>
        <dbReference type="SAM" id="Phobius"/>
    </source>
</evidence>
<dbReference type="PANTHER" id="PTHR35475">
    <property type="entry name" value="WD REPEAT PROTEIN"/>
    <property type="match status" value="1"/>
</dbReference>
<evidence type="ECO:0000256" key="1">
    <source>
        <dbReference type="SAM" id="MobiDB-lite"/>
    </source>
</evidence>
<dbReference type="AlphaFoldDB" id="A0A5S9WTA8"/>
<keyword evidence="2" id="KW-1133">Transmembrane helix</keyword>
<dbReference type="ExpressionAtlas" id="A0A5S9WTA8">
    <property type="expression patterns" value="baseline and differential"/>
</dbReference>
<name>A0A5S9WTA8_ARATH</name>
<feature type="transmembrane region" description="Helical" evidence="2">
    <location>
        <begin position="135"/>
        <end position="153"/>
    </location>
</feature>
<feature type="compositionally biased region" description="Basic and acidic residues" evidence="1">
    <location>
        <begin position="1"/>
        <end position="20"/>
    </location>
</feature>
<proteinExistence type="predicted"/>
<dbReference type="OrthoDB" id="658712at2759"/>
<gene>
    <name evidence="3" type="ORF">C24_LOCUS6095</name>
</gene>
<feature type="compositionally biased region" description="Polar residues" evidence="1">
    <location>
        <begin position="26"/>
        <end position="41"/>
    </location>
</feature>
<dbReference type="EMBL" id="CACSHJ010000087">
    <property type="protein sequence ID" value="CAA0329921.1"/>
    <property type="molecule type" value="Genomic_DNA"/>
</dbReference>
<keyword evidence="2" id="KW-0812">Transmembrane</keyword>
<reference evidence="3 4" key="1">
    <citation type="submission" date="2019-12" db="EMBL/GenBank/DDBJ databases">
        <authorList>
            <person name="Jiao W.-B."/>
            <person name="Schneeberger K."/>
        </authorList>
    </citation>
    <scope>NUCLEOTIDE SEQUENCE [LARGE SCALE GENOMIC DNA]</scope>
    <source>
        <strain evidence="4">cv. C24</strain>
    </source>
</reference>
<dbReference type="Proteomes" id="UP000434276">
    <property type="component" value="Unassembled WGS sequence"/>
</dbReference>
<organism evidence="3 4">
    <name type="scientific">Arabidopsis thaliana</name>
    <name type="common">Mouse-ear cress</name>
    <dbReference type="NCBI Taxonomy" id="3702"/>
    <lineage>
        <taxon>Eukaryota</taxon>
        <taxon>Viridiplantae</taxon>
        <taxon>Streptophyta</taxon>
        <taxon>Embryophyta</taxon>
        <taxon>Tracheophyta</taxon>
        <taxon>Spermatophyta</taxon>
        <taxon>Magnoliopsida</taxon>
        <taxon>eudicotyledons</taxon>
        <taxon>Gunneridae</taxon>
        <taxon>Pentapetalae</taxon>
        <taxon>rosids</taxon>
        <taxon>malvids</taxon>
        <taxon>Brassicales</taxon>
        <taxon>Brassicaceae</taxon>
        <taxon>Camelineae</taxon>
        <taxon>Arabidopsis</taxon>
    </lineage>
</organism>
<sequence length="197" mass="22429">MLSMTEKEKERDPPPPHQEIEETTPLLENSQPESELRSTTAAAKVPEVEIHLYKCGKGPIDVFKSNLGGYEQDQLEVRSILEKYGLKAIFAFNVEKGRAVPIRFHPRNGRSVLPYRDGAVIYIDGEPQDSLLKPITRIILGVVIVTLLITFLLKDPPAWIKNNISIGTFPPWVLACIVIVFTRARKRTRDFFKKYGW</sequence>
<protein>
    <submittedName>
        <fullName evidence="3">Uncharacterized protein</fullName>
    </submittedName>
</protein>
<feature type="transmembrane region" description="Helical" evidence="2">
    <location>
        <begin position="165"/>
        <end position="184"/>
    </location>
</feature>
<keyword evidence="2" id="KW-0472">Membrane</keyword>
<accession>A0A5S9WTA8</accession>
<evidence type="ECO:0000313" key="3">
    <source>
        <dbReference type="EMBL" id="CAA0329921.1"/>
    </source>
</evidence>
<dbReference type="PANTHER" id="PTHR35475:SF1">
    <property type="entry name" value="WD REPEAT PROTEIN"/>
    <property type="match status" value="1"/>
</dbReference>